<accession>M8BKM3</accession>
<dbReference type="PANTHER" id="PTHR36891:SF1">
    <property type="entry name" value="OS01G0127400 PROTEIN"/>
    <property type="match status" value="1"/>
</dbReference>
<reference evidence="2" key="1">
    <citation type="submission" date="2015-06" db="UniProtKB">
        <authorList>
            <consortium name="EnsemblPlants"/>
        </authorList>
    </citation>
    <scope>IDENTIFICATION</scope>
</reference>
<evidence type="ECO:0000256" key="1">
    <source>
        <dbReference type="SAM" id="MobiDB-lite"/>
    </source>
</evidence>
<organism evidence="2">
    <name type="scientific">Aegilops tauschii</name>
    <name type="common">Tausch's goatgrass</name>
    <name type="synonym">Aegilops squarrosa</name>
    <dbReference type="NCBI Taxonomy" id="37682"/>
    <lineage>
        <taxon>Eukaryota</taxon>
        <taxon>Viridiplantae</taxon>
        <taxon>Streptophyta</taxon>
        <taxon>Embryophyta</taxon>
        <taxon>Tracheophyta</taxon>
        <taxon>Spermatophyta</taxon>
        <taxon>Magnoliopsida</taxon>
        <taxon>Liliopsida</taxon>
        <taxon>Poales</taxon>
        <taxon>Poaceae</taxon>
        <taxon>BOP clade</taxon>
        <taxon>Pooideae</taxon>
        <taxon>Triticodae</taxon>
        <taxon>Triticeae</taxon>
        <taxon>Triticinae</taxon>
        <taxon>Aegilops</taxon>
    </lineage>
</organism>
<sequence>MLYWPTPNTLYVEGYALDRFAEGAWALQPVHQKRPRRRRRLRHLPPQRKFRPSPHAAISPPPEPDRSKSEALLPLPTPTPGAQRRDALLADAQYALRRGIRPRQVGLVLDSGIEEELRLRHLQVADAARASLGLPVVEYAVTDAPLEIKTWFDPKCGKSTGSVGNSDSLLRAVDALVNQAGVNAVAVVARFPDDDPEDSDCYREGKGVDLLAGVEAIISHLIVKEFKIPAAHAPAVLPLPLSPSVSPRSAAEEIGYTFLPCVLAGLSTAPQYVTRRQGTLDSGCIVASDVDSVILPRDACGGDGALAFSRTARKNKPLIITVQENETVLDDTPDKFNIEALNVQNYWEAIGVIAAHKAGINPNALRKQGLDHLKSHRRLYSARSSGPRPYASSATQDKVYVHQLV</sequence>
<dbReference type="Pfam" id="PF11805">
    <property type="entry name" value="DUF3326"/>
    <property type="match status" value="2"/>
</dbReference>
<protein>
    <submittedName>
        <fullName evidence="2">Uncharacterized protein</fullName>
    </submittedName>
</protein>
<feature type="compositionally biased region" description="Basic residues" evidence="1">
    <location>
        <begin position="31"/>
        <end position="52"/>
    </location>
</feature>
<dbReference type="EnsemblPlants" id="EMT07294">
    <property type="protein sequence ID" value="EMT07294"/>
    <property type="gene ID" value="F775_11719"/>
</dbReference>
<name>M8BKM3_AEGTA</name>
<evidence type="ECO:0000313" key="2">
    <source>
        <dbReference type="EnsemblPlants" id="EMT07294"/>
    </source>
</evidence>
<proteinExistence type="predicted"/>
<dbReference type="PANTHER" id="PTHR36891">
    <property type="entry name" value="OS01G0127400 PROTEIN"/>
    <property type="match status" value="1"/>
</dbReference>
<dbReference type="InterPro" id="IPR021763">
    <property type="entry name" value="DUF3326"/>
</dbReference>
<dbReference type="AlphaFoldDB" id="M8BKM3"/>
<feature type="region of interest" description="Disordered" evidence="1">
    <location>
        <begin position="31"/>
        <end position="83"/>
    </location>
</feature>